<protein>
    <recommendedName>
        <fullName evidence="3">YdeI/OmpD-associated family protein</fullName>
    </recommendedName>
</protein>
<dbReference type="Proteomes" id="UP000287101">
    <property type="component" value="Unassembled WGS sequence"/>
</dbReference>
<dbReference type="OrthoDB" id="2452521at2"/>
<keyword evidence="2" id="KW-1185">Reference proteome</keyword>
<sequence>MEGYSVTPHPIIKKLNLTKYPSKLILKQPKGYTLDLELTNCDRDVLEASYDLIIAFALTMDDMKELIRQVNYSQLLKENGYLFIAYPKKGNKMYDTYVHRDEILPSLEVDEEGYIPNSLLKFSRMVSLDDTFTIVGLKYITKQQLKSPTKSQIASDYDHLVPDVINLLDAHEDERLFFKSLTPGYQRSWARFIFSAKQEATQLKRTDTMITCLKAGFKSHDLYRQSLK</sequence>
<evidence type="ECO:0000313" key="2">
    <source>
        <dbReference type="Proteomes" id="UP000287101"/>
    </source>
</evidence>
<organism evidence="1 2">
    <name type="scientific">Vagococcus fessus</name>
    <dbReference type="NCBI Taxonomy" id="120370"/>
    <lineage>
        <taxon>Bacteria</taxon>
        <taxon>Bacillati</taxon>
        <taxon>Bacillota</taxon>
        <taxon>Bacilli</taxon>
        <taxon>Lactobacillales</taxon>
        <taxon>Enterococcaceae</taxon>
        <taxon>Vagococcus</taxon>
    </lineage>
</organism>
<dbReference type="AlphaFoldDB" id="A0A430ABH8"/>
<proteinExistence type="predicted"/>
<reference evidence="1 2" key="1">
    <citation type="submission" date="2017-05" db="EMBL/GenBank/DDBJ databases">
        <title>Vagococcus spp. assemblies.</title>
        <authorList>
            <person name="Gulvik C.A."/>
        </authorList>
    </citation>
    <scope>NUCLEOTIDE SEQUENCE [LARGE SCALE GENOMIC DNA]</scope>
    <source>
        <strain evidence="1 2">CCUG 41755</strain>
    </source>
</reference>
<comment type="caution">
    <text evidence="1">The sequence shown here is derived from an EMBL/GenBank/DDBJ whole genome shotgun (WGS) entry which is preliminary data.</text>
</comment>
<evidence type="ECO:0000313" key="1">
    <source>
        <dbReference type="EMBL" id="RSU04587.1"/>
    </source>
</evidence>
<name>A0A430ABH8_9ENTE</name>
<accession>A0A430ABH8</accession>
<gene>
    <name evidence="1" type="ORF">CBF31_00805</name>
</gene>
<dbReference type="Pfam" id="PF13376">
    <property type="entry name" value="OmdA"/>
    <property type="match status" value="1"/>
</dbReference>
<dbReference type="EMBL" id="NGJY01000001">
    <property type="protein sequence ID" value="RSU04587.1"/>
    <property type="molecule type" value="Genomic_DNA"/>
</dbReference>
<evidence type="ECO:0008006" key="3">
    <source>
        <dbReference type="Google" id="ProtNLM"/>
    </source>
</evidence>